<gene>
    <name evidence="2" type="ORF">EHUX00137_LOCUS8173</name>
</gene>
<feature type="compositionally biased region" description="Basic residues" evidence="1">
    <location>
        <begin position="18"/>
        <end position="30"/>
    </location>
</feature>
<feature type="region of interest" description="Disordered" evidence="1">
    <location>
        <begin position="1"/>
        <end position="72"/>
    </location>
</feature>
<protein>
    <submittedName>
        <fullName evidence="2">Uncharacterized protein</fullName>
    </submittedName>
</protein>
<evidence type="ECO:0000313" key="2">
    <source>
        <dbReference type="EMBL" id="CAE0535222.1"/>
    </source>
</evidence>
<accession>A0A7S3W5C9</accession>
<organism evidence="2">
    <name type="scientific">Emiliania huxleyi</name>
    <name type="common">Coccolithophore</name>
    <name type="synonym">Pontosphaera huxleyi</name>
    <dbReference type="NCBI Taxonomy" id="2903"/>
    <lineage>
        <taxon>Eukaryota</taxon>
        <taxon>Haptista</taxon>
        <taxon>Haptophyta</taxon>
        <taxon>Prymnesiophyceae</taxon>
        <taxon>Isochrysidales</taxon>
        <taxon>Noelaerhabdaceae</taxon>
        <taxon>Emiliania</taxon>
    </lineage>
</organism>
<evidence type="ECO:0000256" key="1">
    <source>
        <dbReference type="SAM" id="MobiDB-lite"/>
    </source>
</evidence>
<feature type="region of interest" description="Disordered" evidence="1">
    <location>
        <begin position="123"/>
        <end position="154"/>
    </location>
</feature>
<proteinExistence type="predicted"/>
<sequence>MLRPQRLSHPTPQLGVRRAARQRASRRRREPRANKEESAVLEQTDRRHRRPPRALSQLGHIAPPRGRDSRGRLLRRSRRRLLRLRVSCLRRVLEVAGGRRLLLRRRWLSRAEMRHVRRLRRRHLRRKQPQEVAYDPTTPPPGRAPCCRKREGLP</sequence>
<dbReference type="EMBL" id="HBIR01011333">
    <property type="protein sequence ID" value="CAE0535222.1"/>
    <property type="molecule type" value="Transcribed_RNA"/>
</dbReference>
<dbReference type="AlphaFoldDB" id="A0A7S3W5C9"/>
<reference evidence="2" key="1">
    <citation type="submission" date="2021-01" db="EMBL/GenBank/DDBJ databases">
        <authorList>
            <person name="Corre E."/>
            <person name="Pelletier E."/>
            <person name="Niang G."/>
            <person name="Scheremetjew M."/>
            <person name="Finn R."/>
            <person name="Kale V."/>
            <person name="Holt S."/>
            <person name="Cochrane G."/>
            <person name="Meng A."/>
            <person name="Brown T."/>
            <person name="Cohen L."/>
        </authorList>
    </citation>
    <scope>NUCLEOTIDE SEQUENCE</scope>
    <source>
        <strain evidence="2">379</strain>
    </source>
</reference>
<name>A0A7S3W5C9_EMIHU</name>